<dbReference type="Proteomes" id="UP000377595">
    <property type="component" value="Unassembled WGS sequence"/>
</dbReference>
<protein>
    <submittedName>
        <fullName evidence="1">Uncharacterized protein</fullName>
    </submittedName>
</protein>
<dbReference type="OrthoDB" id="3635325at2"/>
<accession>A0A5M3XFF2</accession>
<reference evidence="1 2" key="1">
    <citation type="submission" date="2019-10" db="EMBL/GenBank/DDBJ databases">
        <title>Whole genome shotgun sequence of Acrocarpospora pleiomorpha NBRC 16267.</title>
        <authorList>
            <person name="Ichikawa N."/>
            <person name="Kimura A."/>
            <person name="Kitahashi Y."/>
            <person name="Komaki H."/>
            <person name="Oguchi A."/>
        </authorList>
    </citation>
    <scope>NUCLEOTIDE SEQUENCE [LARGE SCALE GENOMIC DNA]</scope>
    <source>
        <strain evidence="1 2">NBRC 16267</strain>
    </source>
</reference>
<dbReference type="AlphaFoldDB" id="A0A5M3XFF2"/>
<keyword evidence="2" id="KW-1185">Reference proteome</keyword>
<dbReference type="EMBL" id="BLAF01000016">
    <property type="protein sequence ID" value="GES20337.1"/>
    <property type="molecule type" value="Genomic_DNA"/>
</dbReference>
<dbReference type="RefSeq" id="WP_155345391.1">
    <property type="nucleotide sequence ID" value="NZ_BAAAHM010000021.1"/>
</dbReference>
<name>A0A5M3XFF2_9ACTN</name>
<dbReference type="InterPro" id="IPR015943">
    <property type="entry name" value="WD40/YVTN_repeat-like_dom_sf"/>
</dbReference>
<sequence length="310" mass="33122">MTRLSTEWEPRRDVRAVEQLRDGRILAALDGVGLESWLPSGEREWSVADEEGGREIAVAGTQQTAWVSLVRPDRYGPPQSVVQLSLSDGGQLDHVTPSVPVSLVRSADGRPLLAPSGDLSSRTAFPVRSGSRLYVRTAWVQDELGATPKDPWVAAVELSALDAERPGEPAEAEVQPLFPHSWIPGEIHFGGPGVETTDGDLVHAGTVYDGRGLQPGGSFVVRRSAANGTPRWIFRTDRPATALDADSHTAYVAYDDGEIVSLDLHDGRVRSRGHLTVGAVTVFPTALTVTGPGRLLIGTSDGRILDCSAA</sequence>
<organism evidence="1 2">
    <name type="scientific">Acrocarpospora pleiomorpha</name>
    <dbReference type="NCBI Taxonomy" id="90975"/>
    <lineage>
        <taxon>Bacteria</taxon>
        <taxon>Bacillati</taxon>
        <taxon>Actinomycetota</taxon>
        <taxon>Actinomycetes</taxon>
        <taxon>Streptosporangiales</taxon>
        <taxon>Streptosporangiaceae</taxon>
        <taxon>Acrocarpospora</taxon>
    </lineage>
</organism>
<proteinExistence type="predicted"/>
<dbReference type="SUPFAM" id="SSF69322">
    <property type="entry name" value="Tricorn protease domain 2"/>
    <property type="match status" value="1"/>
</dbReference>
<gene>
    <name evidence="1" type="ORF">Aple_032330</name>
</gene>
<evidence type="ECO:0000313" key="2">
    <source>
        <dbReference type="Proteomes" id="UP000377595"/>
    </source>
</evidence>
<dbReference type="Gene3D" id="2.130.10.10">
    <property type="entry name" value="YVTN repeat-like/Quinoprotein amine dehydrogenase"/>
    <property type="match status" value="1"/>
</dbReference>
<evidence type="ECO:0000313" key="1">
    <source>
        <dbReference type="EMBL" id="GES20337.1"/>
    </source>
</evidence>
<comment type="caution">
    <text evidence="1">The sequence shown here is derived from an EMBL/GenBank/DDBJ whole genome shotgun (WGS) entry which is preliminary data.</text>
</comment>